<dbReference type="SUPFAM" id="SSF52047">
    <property type="entry name" value="RNI-like"/>
    <property type="match status" value="1"/>
</dbReference>
<evidence type="ECO:0000256" key="1">
    <source>
        <dbReference type="SAM" id="MobiDB-lite"/>
    </source>
</evidence>
<dbReference type="STRING" id="690307.A0A1L9WUB7"/>
<dbReference type="RefSeq" id="XP_020056063.1">
    <property type="nucleotide sequence ID" value="XM_020201237.1"/>
</dbReference>
<dbReference type="EMBL" id="KV878977">
    <property type="protein sequence ID" value="OJJ99723.1"/>
    <property type="molecule type" value="Genomic_DNA"/>
</dbReference>
<evidence type="ECO:0008006" key="4">
    <source>
        <dbReference type="Google" id="ProtNLM"/>
    </source>
</evidence>
<sequence length="749" mass="85752">MDDVHGETEAFSGAWKQWWNGYLDYQVERNSAPWFRPTFPANSRERSWTPVFVILLLQSVPSSGPYINNKMTVTIDSLPAELRRQISLLVLDASRHDLSALSQTSQAWHSIAAPQLYQDLRIKFHDLASLQHDVSEFYIDGHGRQYLRYARKLDLVCLEKPSWINTQKAKDLWKQKNWYNEFISFKPRAAEDGFLSKSLTECHDKDLLFLRETVDEYPQNEWEPILALIGRLQHLSAFNYVVVNTFPTVILNALQQSHPTCRLNIWTSQCPSIDIDGLGRSCKLVRKEARRPFDLRILRAPTLHTLKVVYTMGLQPREWRWIHLDEPMPLIFTAPNLKHLIIDDKREGRDNPIEIVKEEWEDFISFYSKLVPVAPATHSLESLSFRRDGAGLAQEQILLRVSTMTDLSRLRSLEIGVYSEPELLAQAAARLTGLERLYIKMVPRFKGLRRGVAPDREEMIATVRAFRPLKFLRLISLRSFSSLDRIVSHHGRALKGLSLEASYRQREQPDDEGHKYPVNDGEQLRYLARLCPELEELHLPLLRTGGDARECDLYRAIGQWSHLRQVVLDLDCDPRVSGVADERNVLGDPTCLREILHNAAIDEALVAGIFKLMCSGQANESLKQLRVNLLSLGIIFPQPLVNVLRQISQSFLVTRPGLPPTAELQVQAVGTVAWQLWHEWILVDDPSLRTPPPVQQILEEWWPLDSDRNRSKSWEEVPLLVKSFPLEAGIGSDSDARDNRGSSFGDASG</sequence>
<dbReference type="OMA" id="LWREDDI"/>
<feature type="region of interest" description="Disordered" evidence="1">
    <location>
        <begin position="728"/>
        <end position="749"/>
    </location>
</feature>
<evidence type="ECO:0000313" key="3">
    <source>
        <dbReference type="Proteomes" id="UP000184546"/>
    </source>
</evidence>
<gene>
    <name evidence="2" type="ORF">ASPACDRAFT_43354</name>
</gene>
<name>A0A1L9WUB7_ASPA1</name>
<proteinExistence type="predicted"/>
<evidence type="ECO:0000313" key="2">
    <source>
        <dbReference type="EMBL" id="OJJ99723.1"/>
    </source>
</evidence>
<keyword evidence="3" id="KW-1185">Reference proteome</keyword>
<dbReference type="AlphaFoldDB" id="A0A1L9WUB7"/>
<dbReference type="OrthoDB" id="3945550at2759"/>
<dbReference type="VEuPathDB" id="FungiDB:ASPACDRAFT_43354"/>
<reference evidence="3" key="1">
    <citation type="journal article" date="2017" name="Genome Biol.">
        <title>Comparative genomics reveals high biological diversity and specific adaptations in the industrially and medically important fungal genus Aspergillus.</title>
        <authorList>
            <person name="de Vries R.P."/>
            <person name="Riley R."/>
            <person name="Wiebenga A."/>
            <person name="Aguilar-Osorio G."/>
            <person name="Amillis S."/>
            <person name="Uchima C.A."/>
            <person name="Anderluh G."/>
            <person name="Asadollahi M."/>
            <person name="Askin M."/>
            <person name="Barry K."/>
            <person name="Battaglia E."/>
            <person name="Bayram O."/>
            <person name="Benocci T."/>
            <person name="Braus-Stromeyer S.A."/>
            <person name="Caldana C."/>
            <person name="Canovas D."/>
            <person name="Cerqueira G.C."/>
            <person name="Chen F."/>
            <person name="Chen W."/>
            <person name="Choi C."/>
            <person name="Clum A."/>
            <person name="Dos Santos R.A."/>
            <person name="Damasio A.R."/>
            <person name="Diallinas G."/>
            <person name="Emri T."/>
            <person name="Fekete E."/>
            <person name="Flipphi M."/>
            <person name="Freyberg S."/>
            <person name="Gallo A."/>
            <person name="Gournas C."/>
            <person name="Habgood R."/>
            <person name="Hainaut M."/>
            <person name="Harispe M.L."/>
            <person name="Henrissat B."/>
            <person name="Hilden K.S."/>
            <person name="Hope R."/>
            <person name="Hossain A."/>
            <person name="Karabika E."/>
            <person name="Karaffa L."/>
            <person name="Karanyi Z."/>
            <person name="Krasevec N."/>
            <person name="Kuo A."/>
            <person name="Kusch H."/>
            <person name="LaButti K."/>
            <person name="Lagendijk E.L."/>
            <person name="Lapidus A."/>
            <person name="Levasseur A."/>
            <person name="Lindquist E."/>
            <person name="Lipzen A."/>
            <person name="Logrieco A.F."/>
            <person name="MacCabe A."/>
            <person name="Maekelae M.R."/>
            <person name="Malavazi I."/>
            <person name="Melin P."/>
            <person name="Meyer V."/>
            <person name="Mielnichuk N."/>
            <person name="Miskei M."/>
            <person name="Molnar A.P."/>
            <person name="Mule G."/>
            <person name="Ngan C.Y."/>
            <person name="Orejas M."/>
            <person name="Orosz E."/>
            <person name="Ouedraogo J.P."/>
            <person name="Overkamp K.M."/>
            <person name="Park H.-S."/>
            <person name="Perrone G."/>
            <person name="Piumi F."/>
            <person name="Punt P.J."/>
            <person name="Ram A.F."/>
            <person name="Ramon A."/>
            <person name="Rauscher S."/>
            <person name="Record E."/>
            <person name="Riano-Pachon D.M."/>
            <person name="Robert V."/>
            <person name="Roehrig J."/>
            <person name="Ruller R."/>
            <person name="Salamov A."/>
            <person name="Salih N.S."/>
            <person name="Samson R.A."/>
            <person name="Sandor E."/>
            <person name="Sanguinetti M."/>
            <person name="Schuetze T."/>
            <person name="Sepcic K."/>
            <person name="Shelest E."/>
            <person name="Sherlock G."/>
            <person name="Sophianopoulou V."/>
            <person name="Squina F.M."/>
            <person name="Sun H."/>
            <person name="Susca A."/>
            <person name="Todd R.B."/>
            <person name="Tsang A."/>
            <person name="Unkles S.E."/>
            <person name="van de Wiele N."/>
            <person name="van Rossen-Uffink D."/>
            <person name="Oliveira J.V."/>
            <person name="Vesth T.C."/>
            <person name="Visser J."/>
            <person name="Yu J.-H."/>
            <person name="Zhou M."/>
            <person name="Andersen M.R."/>
            <person name="Archer D.B."/>
            <person name="Baker S.E."/>
            <person name="Benoit I."/>
            <person name="Brakhage A.A."/>
            <person name="Braus G.H."/>
            <person name="Fischer R."/>
            <person name="Frisvad J.C."/>
            <person name="Goldman G.H."/>
            <person name="Houbraken J."/>
            <person name="Oakley B."/>
            <person name="Pocsi I."/>
            <person name="Scazzocchio C."/>
            <person name="Seiboth B."/>
            <person name="vanKuyk P.A."/>
            <person name="Wortman J."/>
            <person name="Dyer P.S."/>
            <person name="Grigoriev I.V."/>
        </authorList>
    </citation>
    <scope>NUCLEOTIDE SEQUENCE [LARGE SCALE GENOMIC DNA]</scope>
    <source>
        <strain evidence="3">ATCC 16872 / CBS 172.66 / WB 5094</strain>
    </source>
</reference>
<dbReference type="Proteomes" id="UP000184546">
    <property type="component" value="Unassembled WGS sequence"/>
</dbReference>
<protein>
    <recommendedName>
        <fullName evidence="4">F-box domain-containing protein</fullName>
    </recommendedName>
</protein>
<accession>A0A1L9WUB7</accession>
<dbReference type="InterPro" id="IPR032675">
    <property type="entry name" value="LRR_dom_sf"/>
</dbReference>
<organism evidence="2 3">
    <name type="scientific">Aspergillus aculeatus (strain ATCC 16872 / CBS 172.66 / WB 5094)</name>
    <dbReference type="NCBI Taxonomy" id="690307"/>
    <lineage>
        <taxon>Eukaryota</taxon>
        <taxon>Fungi</taxon>
        <taxon>Dikarya</taxon>
        <taxon>Ascomycota</taxon>
        <taxon>Pezizomycotina</taxon>
        <taxon>Eurotiomycetes</taxon>
        <taxon>Eurotiomycetidae</taxon>
        <taxon>Eurotiales</taxon>
        <taxon>Aspergillaceae</taxon>
        <taxon>Aspergillus</taxon>
        <taxon>Aspergillus subgen. Circumdati</taxon>
    </lineage>
</organism>
<dbReference type="GeneID" id="30975051"/>
<dbReference type="Gene3D" id="3.80.10.10">
    <property type="entry name" value="Ribonuclease Inhibitor"/>
    <property type="match status" value="1"/>
</dbReference>